<name>A0A9D4L071_DREPO</name>
<sequence length="211" mass="23353">MGIPNALLGLGKENADSEKLPFNQGVKLLESGAVDNVLQIGFHLSGKVTEPASPLFSQPERVFQVSISFDRCKITSVKCGCGNKDIFWCQHVVALSLYRIRKANSVQLRVPISETLLQMNREQLQKFAQYLISEHHTDVLPTAQNIADEILQAKSRINLLAGAPDPTAGASVDDDNSWHLDEDQVREQARSYLSQGNYLSSANHFNAMFAK</sequence>
<proteinExistence type="predicted"/>
<evidence type="ECO:0000259" key="2">
    <source>
        <dbReference type="PROSITE" id="PS50966"/>
    </source>
</evidence>
<keyword evidence="1" id="KW-0479">Metal-binding</keyword>
<dbReference type="EMBL" id="JAIWYP010000003">
    <property type="protein sequence ID" value="KAH3848943.1"/>
    <property type="molecule type" value="Genomic_DNA"/>
</dbReference>
<dbReference type="PROSITE" id="PS50966">
    <property type="entry name" value="ZF_SWIM"/>
    <property type="match status" value="1"/>
</dbReference>
<accession>A0A9D4L071</accession>
<reference evidence="3" key="1">
    <citation type="journal article" date="2019" name="bioRxiv">
        <title>The Genome of the Zebra Mussel, Dreissena polymorpha: A Resource for Invasive Species Research.</title>
        <authorList>
            <person name="McCartney M.A."/>
            <person name="Auch B."/>
            <person name="Kono T."/>
            <person name="Mallez S."/>
            <person name="Zhang Y."/>
            <person name="Obille A."/>
            <person name="Becker A."/>
            <person name="Abrahante J.E."/>
            <person name="Garbe J."/>
            <person name="Badalamenti J.P."/>
            <person name="Herman A."/>
            <person name="Mangelson H."/>
            <person name="Liachko I."/>
            <person name="Sullivan S."/>
            <person name="Sone E.D."/>
            <person name="Koren S."/>
            <person name="Silverstein K.A.T."/>
            <person name="Beckman K.B."/>
            <person name="Gohl D.M."/>
        </authorList>
    </citation>
    <scope>NUCLEOTIDE SEQUENCE</scope>
    <source>
        <strain evidence="3">Duluth1</strain>
        <tissue evidence="3">Whole animal</tissue>
    </source>
</reference>
<dbReference type="GO" id="GO:0008270">
    <property type="term" value="F:zinc ion binding"/>
    <property type="evidence" value="ECO:0007669"/>
    <property type="project" value="UniProtKB-KW"/>
</dbReference>
<reference evidence="3" key="2">
    <citation type="submission" date="2020-11" db="EMBL/GenBank/DDBJ databases">
        <authorList>
            <person name="McCartney M.A."/>
            <person name="Auch B."/>
            <person name="Kono T."/>
            <person name="Mallez S."/>
            <person name="Becker A."/>
            <person name="Gohl D.M."/>
            <person name="Silverstein K.A.T."/>
            <person name="Koren S."/>
            <person name="Bechman K.B."/>
            <person name="Herman A."/>
            <person name="Abrahante J.E."/>
            <person name="Garbe J."/>
        </authorList>
    </citation>
    <scope>NUCLEOTIDE SEQUENCE</scope>
    <source>
        <strain evidence="3">Duluth1</strain>
        <tissue evidence="3">Whole animal</tissue>
    </source>
</reference>
<evidence type="ECO:0000313" key="4">
    <source>
        <dbReference type="Proteomes" id="UP000828390"/>
    </source>
</evidence>
<dbReference type="GO" id="GO:0031462">
    <property type="term" value="C:Cul2-RING ubiquitin ligase complex"/>
    <property type="evidence" value="ECO:0007669"/>
    <property type="project" value="TreeGrafter"/>
</dbReference>
<comment type="caution">
    <text evidence="3">The sequence shown here is derived from an EMBL/GenBank/DDBJ whole genome shotgun (WGS) entry which is preliminary data.</text>
</comment>
<feature type="non-terminal residue" evidence="3">
    <location>
        <position position="211"/>
    </location>
</feature>
<keyword evidence="1" id="KW-0863">Zinc-finger</keyword>
<evidence type="ECO:0000313" key="3">
    <source>
        <dbReference type="EMBL" id="KAH3848943.1"/>
    </source>
</evidence>
<evidence type="ECO:0000256" key="1">
    <source>
        <dbReference type="PROSITE-ProRule" id="PRU00325"/>
    </source>
</evidence>
<dbReference type="PANTHER" id="PTHR22619">
    <property type="entry name" value="ZINC FINGER SWIM DOMAIN CONTAINING PROTEIN 4, 5, 6"/>
    <property type="match status" value="1"/>
</dbReference>
<feature type="domain" description="SWIM-type" evidence="2">
    <location>
        <begin position="63"/>
        <end position="100"/>
    </location>
</feature>
<dbReference type="AlphaFoldDB" id="A0A9D4L071"/>
<protein>
    <recommendedName>
        <fullName evidence="2">SWIM-type domain-containing protein</fullName>
    </recommendedName>
</protein>
<keyword evidence="1" id="KW-0862">Zinc</keyword>
<organism evidence="3 4">
    <name type="scientific">Dreissena polymorpha</name>
    <name type="common">Zebra mussel</name>
    <name type="synonym">Mytilus polymorpha</name>
    <dbReference type="NCBI Taxonomy" id="45954"/>
    <lineage>
        <taxon>Eukaryota</taxon>
        <taxon>Metazoa</taxon>
        <taxon>Spiralia</taxon>
        <taxon>Lophotrochozoa</taxon>
        <taxon>Mollusca</taxon>
        <taxon>Bivalvia</taxon>
        <taxon>Autobranchia</taxon>
        <taxon>Heteroconchia</taxon>
        <taxon>Euheterodonta</taxon>
        <taxon>Imparidentia</taxon>
        <taxon>Neoheterodontei</taxon>
        <taxon>Myida</taxon>
        <taxon>Dreissenoidea</taxon>
        <taxon>Dreissenidae</taxon>
        <taxon>Dreissena</taxon>
    </lineage>
</organism>
<dbReference type="InterPro" id="IPR007527">
    <property type="entry name" value="Znf_SWIM"/>
</dbReference>
<dbReference type="Proteomes" id="UP000828390">
    <property type="component" value="Unassembled WGS sequence"/>
</dbReference>
<dbReference type="PANTHER" id="PTHR22619:SF0">
    <property type="entry name" value="ZINC FINGER SWIM DOMAIN-CONTAINING PROTEIN 6-LIKE PROTEIN"/>
    <property type="match status" value="1"/>
</dbReference>
<keyword evidence="4" id="KW-1185">Reference proteome</keyword>
<gene>
    <name evidence="3" type="ORF">DPMN_091328</name>
</gene>